<dbReference type="EMBL" id="BAAAGE010000001">
    <property type="protein sequence ID" value="GAA0716177.1"/>
    <property type="molecule type" value="Genomic_DNA"/>
</dbReference>
<evidence type="ECO:0000259" key="4">
    <source>
        <dbReference type="Pfam" id="PF18962"/>
    </source>
</evidence>
<feature type="domain" description="Secretion system C-terminal sorting" evidence="4">
    <location>
        <begin position="671"/>
        <end position="732"/>
    </location>
</feature>
<evidence type="ECO:0000256" key="1">
    <source>
        <dbReference type="ARBA" id="ARBA00022729"/>
    </source>
</evidence>
<organism evidence="5 6">
    <name type="scientific">Aquimarina litoralis</name>
    <dbReference type="NCBI Taxonomy" id="584605"/>
    <lineage>
        <taxon>Bacteria</taxon>
        <taxon>Pseudomonadati</taxon>
        <taxon>Bacteroidota</taxon>
        <taxon>Flavobacteriia</taxon>
        <taxon>Flavobacteriales</taxon>
        <taxon>Flavobacteriaceae</taxon>
        <taxon>Aquimarina</taxon>
    </lineage>
</organism>
<dbReference type="Pfam" id="PF14099">
    <property type="entry name" value="Polysacc_lyase"/>
    <property type="match status" value="1"/>
</dbReference>
<dbReference type="InterPro" id="IPR026444">
    <property type="entry name" value="Secre_tail"/>
</dbReference>
<keyword evidence="3" id="KW-0472">Membrane</keyword>
<dbReference type="Proteomes" id="UP001501758">
    <property type="component" value="Unassembled WGS sequence"/>
</dbReference>
<keyword evidence="3" id="KW-0812">Transmembrane</keyword>
<keyword evidence="6" id="KW-1185">Reference proteome</keyword>
<dbReference type="RefSeq" id="WP_343911379.1">
    <property type="nucleotide sequence ID" value="NZ_BAAAGE010000001.1"/>
</dbReference>
<feature type="transmembrane region" description="Helical" evidence="3">
    <location>
        <begin position="40"/>
        <end position="59"/>
    </location>
</feature>
<keyword evidence="3" id="KW-1133">Transmembrane helix</keyword>
<evidence type="ECO:0000313" key="6">
    <source>
        <dbReference type="Proteomes" id="UP001501758"/>
    </source>
</evidence>
<dbReference type="Pfam" id="PF17957">
    <property type="entry name" value="Big_7"/>
    <property type="match status" value="2"/>
</dbReference>
<name>A0ABP3TR75_9FLAO</name>
<sequence length="743" mass="82321">MKNFKTRFNQDLFWLREYLATNKKQLNVNIRRQKLFSDLLINRSGVFLWCILFANIPLLQSQTTSSATSSSGSGYSVIKNDGFGIEDPDCKHKSFGPHITQRFDNELDKNVFVFHSHIDDDDDRCKNDDRVRIEIKGGPGASSNTLRHPRNSTSYYRWKFRLASNYKASNRFCHFFQLKAKGGSNDKPPILTLSAQKDKFELVHNRKNPNSVYVDLKQEPLSRFKGEWIEGYVKIKHGDNGALNVVLKKVSNGQTVFSYSNSNIDLWRSGADYNRPKWGIYRGKTSGLNDEQVRFADWCVSESSESQCPSSIGNGGSNQKPNISFASPSGDISLPEGYDELEVTVNASDNDGSISNVKLYVDGNFIRQEVNAPYTWGQGNFTDELLGLPVGQHIIKAEAIDNDGAKSSKSITVTVTGTSNNQKPNVSFTLPSGNITVDEGYDLTAIVNASDPDGTVANVKLYINNDFVRQEVNAPYEWGHDTSPNPQELNGLGTGSYTFKAVATDNDGATNQATFTLTVRGIDSGGGDTCAFGAPMSSALSAMDKVSYSNVHVLGDYGPKLGNFRKFTINWVPDSNGLYQFAMNTNNGSPDWYVDFKDSMNFQLQNSNPEVTLRNTGFDGLDGAYWVARDGENLALVSKSGNYTIYFSNSATAPNCDRLNPETNFIKIKAFPNPVLDSYLSVTGMMSEELKTLQIISVDGRVVKEITTKNEAETIDVSELPSGSYFLVVKSVRFKESILVVKK</sequence>
<feature type="region of interest" description="Disordered" evidence="2">
    <location>
        <begin position="309"/>
        <end position="329"/>
    </location>
</feature>
<proteinExistence type="predicted"/>
<dbReference type="NCBIfam" id="TIGR04183">
    <property type="entry name" value="Por_Secre_tail"/>
    <property type="match status" value="1"/>
</dbReference>
<comment type="caution">
    <text evidence="5">The sequence shown here is derived from an EMBL/GenBank/DDBJ whole genome shotgun (WGS) entry which is preliminary data.</text>
</comment>
<protein>
    <recommendedName>
        <fullName evidence="4">Secretion system C-terminal sorting domain-containing protein</fullName>
    </recommendedName>
</protein>
<dbReference type="Gene3D" id="2.60.40.10">
    <property type="entry name" value="Immunoglobulins"/>
    <property type="match status" value="2"/>
</dbReference>
<evidence type="ECO:0000313" key="5">
    <source>
        <dbReference type="EMBL" id="GAA0716177.1"/>
    </source>
</evidence>
<gene>
    <name evidence="5" type="ORF">GCM10009430_11610</name>
</gene>
<dbReference type="InterPro" id="IPR013783">
    <property type="entry name" value="Ig-like_fold"/>
</dbReference>
<dbReference type="Pfam" id="PF18962">
    <property type="entry name" value="Por_Secre_tail"/>
    <property type="match status" value="1"/>
</dbReference>
<feature type="compositionally biased region" description="Polar residues" evidence="2">
    <location>
        <begin position="317"/>
        <end position="327"/>
    </location>
</feature>
<accession>A0ABP3TR75</accession>
<evidence type="ECO:0000256" key="2">
    <source>
        <dbReference type="SAM" id="MobiDB-lite"/>
    </source>
</evidence>
<keyword evidence="1" id="KW-0732">Signal</keyword>
<reference evidence="6" key="1">
    <citation type="journal article" date="2019" name="Int. J. Syst. Evol. Microbiol.">
        <title>The Global Catalogue of Microorganisms (GCM) 10K type strain sequencing project: providing services to taxonomists for standard genome sequencing and annotation.</title>
        <authorList>
            <consortium name="The Broad Institute Genomics Platform"/>
            <consortium name="The Broad Institute Genome Sequencing Center for Infectious Disease"/>
            <person name="Wu L."/>
            <person name="Ma J."/>
        </authorList>
    </citation>
    <scope>NUCLEOTIDE SEQUENCE [LARGE SCALE GENOMIC DNA]</scope>
    <source>
        <strain evidence="6">JCM 15974</strain>
    </source>
</reference>
<dbReference type="Gene3D" id="2.60.120.200">
    <property type="match status" value="1"/>
</dbReference>
<dbReference type="InterPro" id="IPR025975">
    <property type="entry name" value="Polysacc_lyase"/>
</dbReference>
<evidence type="ECO:0000256" key="3">
    <source>
        <dbReference type="SAM" id="Phobius"/>
    </source>
</evidence>